<evidence type="ECO:0000256" key="2">
    <source>
        <dbReference type="ARBA" id="ARBA00022603"/>
    </source>
</evidence>
<dbReference type="EC" id="2.1.1.297" evidence="1"/>
<dbReference type="Gene3D" id="3.10.290.10">
    <property type="entry name" value="RNA-binding S4 domain"/>
    <property type="match status" value="1"/>
</dbReference>
<keyword evidence="10" id="KW-1185">Reference proteome</keyword>
<dbReference type="PANTHER" id="PTHR18895">
    <property type="entry name" value="HEMK METHYLTRANSFERASE"/>
    <property type="match status" value="1"/>
</dbReference>
<dbReference type="NCBIfam" id="TIGR00536">
    <property type="entry name" value="hemK_fam"/>
    <property type="match status" value="1"/>
</dbReference>
<dbReference type="InterPro" id="IPR050320">
    <property type="entry name" value="N5-glutamine_MTase"/>
</dbReference>
<evidence type="ECO:0000313" key="10">
    <source>
        <dbReference type="Proteomes" id="UP000242180"/>
    </source>
</evidence>
<dbReference type="InterPro" id="IPR002052">
    <property type="entry name" value="DNA_methylase_N6_adenine_CS"/>
</dbReference>
<name>A0A1X2HAD0_SYNRA</name>
<evidence type="ECO:0000259" key="8">
    <source>
        <dbReference type="Pfam" id="PF05175"/>
    </source>
</evidence>
<feature type="domain" description="Methyltransferase small" evidence="8">
    <location>
        <begin position="379"/>
        <end position="471"/>
    </location>
</feature>
<dbReference type="Gene3D" id="3.30.2350.10">
    <property type="entry name" value="Pseudouridine synthase"/>
    <property type="match status" value="1"/>
</dbReference>
<keyword evidence="2 9" id="KW-0489">Methyltransferase</keyword>
<protein>
    <recommendedName>
        <fullName evidence="1">peptide chain release factor N(5)-glutamine methyltransferase</fullName>
        <ecNumber evidence="1">2.1.1.297</ecNumber>
    </recommendedName>
</protein>
<feature type="compositionally biased region" description="Acidic residues" evidence="7">
    <location>
        <begin position="204"/>
        <end position="215"/>
    </location>
</feature>
<dbReference type="SUPFAM" id="SSF55174">
    <property type="entry name" value="Alpha-L RNA-binding motif"/>
    <property type="match status" value="1"/>
</dbReference>
<dbReference type="OMA" id="ECGKGMM"/>
<dbReference type="InterPro" id="IPR004556">
    <property type="entry name" value="HemK-like"/>
</dbReference>
<dbReference type="InParanoid" id="A0A1X2HAD0"/>
<proteinExistence type="predicted"/>
<dbReference type="GO" id="GO:0009982">
    <property type="term" value="F:pseudouridine synthase activity"/>
    <property type="evidence" value="ECO:0007669"/>
    <property type="project" value="InterPro"/>
</dbReference>
<dbReference type="GO" id="GO:0005739">
    <property type="term" value="C:mitochondrion"/>
    <property type="evidence" value="ECO:0007669"/>
    <property type="project" value="TreeGrafter"/>
</dbReference>
<feature type="compositionally biased region" description="Polar residues" evidence="7">
    <location>
        <begin position="181"/>
        <end position="194"/>
    </location>
</feature>
<dbReference type="PROSITE" id="PS50889">
    <property type="entry name" value="S4"/>
    <property type="match status" value="1"/>
</dbReference>
<evidence type="ECO:0000256" key="3">
    <source>
        <dbReference type="ARBA" id="ARBA00022679"/>
    </source>
</evidence>
<organism evidence="9 10">
    <name type="scientific">Syncephalastrum racemosum</name>
    <name type="common">Filamentous fungus</name>
    <dbReference type="NCBI Taxonomy" id="13706"/>
    <lineage>
        <taxon>Eukaryota</taxon>
        <taxon>Fungi</taxon>
        <taxon>Fungi incertae sedis</taxon>
        <taxon>Mucoromycota</taxon>
        <taxon>Mucoromycotina</taxon>
        <taxon>Mucoromycetes</taxon>
        <taxon>Mucorales</taxon>
        <taxon>Syncephalastraceae</taxon>
        <taxon>Syncephalastrum</taxon>
    </lineage>
</organism>
<accession>A0A1X2HAD0</accession>
<evidence type="ECO:0000256" key="1">
    <source>
        <dbReference type="ARBA" id="ARBA00012771"/>
    </source>
</evidence>
<keyword evidence="3 9" id="KW-0808">Transferase</keyword>
<sequence>MDITHLSVTITSKDDGCRIKKYLTQHHRAVVQSKACCRQAFVRGEVSVNGETAEETRILRTGDVVEVNYNKGHVARERLSSMPVDVRYQDQDVAIVYKASGQSFGVFERAMAYALSPDTTPIRIWCAYTLQKAASGLLLVAKSEEGKQQLQDAYRSGEVEITMRVVIHGDLPDPEAFLSTPPLTTTASDQATKATNDHQSKDMVEEDDEEEEETLEANGEGNAPIRRIIKVERTRSNAAKYLDTLDLELATPVSTQNIRRFFFDRHYPIVGNSTYTKMLKASRDKGLCMSITRVSYKGLIETAPEPVKFGLLRAREHKFWQRKVDAAHEAMRRAGVDVLDVDADAEQDGRPLAYRLGECSFAGLTFRVSEACLIPRPSSETLVDAVKDVRRVLDIGTGCGNLLLAILSRHPSATGVGLDVSHDALELARSNATQLRLDGRARFVEQDMADLDFDEAFDVVVCNPPYLAAEQKVKIDGLDHEPASALFADEDGYAWYQVLQRVVPSVLELDGRLVLECGKGMMDRVKSLFTDWDVVEVRKDRQGWDRCLVLKQKPCTVDKKRKLDTE</sequence>
<dbReference type="OrthoDB" id="269872at2759"/>
<keyword evidence="6" id="KW-0694">RNA-binding</keyword>
<dbReference type="InterPro" id="IPR029063">
    <property type="entry name" value="SAM-dependent_MTases_sf"/>
</dbReference>
<dbReference type="CDD" id="cd02440">
    <property type="entry name" value="AdoMet_MTases"/>
    <property type="match status" value="1"/>
</dbReference>
<comment type="caution">
    <text evidence="9">The sequence shown here is derived from an EMBL/GenBank/DDBJ whole genome shotgun (WGS) entry which is preliminary data.</text>
</comment>
<dbReference type="GO" id="GO:0003723">
    <property type="term" value="F:RNA binding"/>
    <property type="evidence" value="ECO:0007669"/>
    <property type="project" value="UniProtKB-KW"/>
</dbReference>
<feature type="region of interest" description="Disordered" evidence="7">
    <location>
        <begin position="173"/>
        <end position="220"/>
    </location>
</feature>
<comment type="catalytic activity">
    <reaction evidence="5">
        <text>L-glutaminyl-[peptide chain release factor] + S-adenosyl-L-methionine = N(5)-methyl-L-glutaminyl-[peptide chain release factor] + S-adenosyl-L-homocysteine + H(+)</text>
        <dbReference type="Rhea" id="RHEA:42896"/>
        <dbReference type="Rhea" id="RHEA-COMP:10271"/>
        <dbReference type="Rhea" id="RHEA-COMP:10272"/>
        <dbReference type="ChEBI" id="CHEBI:15378"/>
        <dbReference type="ChEBI" id="CHEBI:30011"/>
        <dbReference type="ChEBI" id="CHEBI:57856"/>
        <dbReference type="ChEBI" id="CHEBI:59789"/>
        <dbReference type="ChEBI" id="CHEBI:61891"/>
        <dbReference type="EC" id="2.1.1.297"/>
    </reaction>
</comment>
<dbReference type="PROSITE" id="PS00092">
    <property type="entry name" value="N6_MTASE"/>
    <property type="match status" value="1"/>
</dbReference>
<dbReference type="AlphaFoldDB" id="A0A1X2HAD0"/>
<evidence type="ECO:0000256" key="5">
    <source>
        <dbReference type="ARBA" id="ARBA00048391"/>
    </source>
</evidence>
<keyword evidence="4" id="KW-0949">S-adenosyl-L-methionine</keyword>
<reference evidence="9 10" key="1">
    <citation type="submission" date="2016-07" db="EMBL/GenBank/DDBJ databases">
        <title>Pervasive Adenine N6-methylation of Active Genes in Fungi.</title>
        <authorList>
            <consortium name="DOE Joint Genome Institute"/>
            <person name="Mondo S.J."/>
            <person name="Dannebaum R.O."/>
            <person name="Kuo R.C."/>
            <person name="Labutti K."/>
            <person name="Haridas S."/>
            <person name="Kuo A."/>
            <person name="Salamov A."/>
            <person name="Ahrendt S.R."/>
            <person name="Lipzen A."/>
            <person name="Sullivan W."/>
            <person name="Andreopoulos W.B."/>
            <person name="Clum A."/>
            <person name="Lindquist E."/>
            <person name="Daum C."/>
            <person name="Ramamoorthy G.K."/>
            <person name="Gryganskyi A."/>
            <person name="Culley D."/>
            <person name="Magnuson J.K."/>
            <person name="James T.Y."/>
            <person name="O'Malley M.A."/>
            <person name="Stajich J.E."/>
            <person name="Spatafora J.W."/>
            <person name="Visel A."/>
            <person name="Grigoriev I.V."/>
        </authorList>
    </citation>
    <scope>NUCLEOTIDE SEQUENCE [LARGE SCALE GENOMIC DNA]</scope>
    <source>
        <strain evidence="9 10">NRRL 2496</strain>
    </source>
</reference>
<dbReference type="PANTHER" id="PTHR18895:SF74">
    <property type="entry name" value="MTRF1L RELEASE FACTOR GLUTAMINE METHYLTRANSFERASE"/>
    <property type="match status" value="1"/>
</dbReference>
<evidence type="ECO:0000313" key="9">
    <source>
        <dbReference type="EMBL" id="ORY95623.1"/>
    </source>
</evidence>
<dbReference type="Pfam" id="PF05175">
    <property type="entry name" value="MTS"/>
    <property type="match status" value="1"/>
</dbReference>
<dbReference type="SUPFAM" id="SSF55120">
    <property type="entry name" value="Pseudouridine synthase"/>
    <property type="match status" value="1"/>
</dbReference>
<dbReference type="EMBL" id="MCGN01000006">
    <property type="protein sequence ID" value="ORY95623.1"/>
    <property type="molecule type" value="Genomic_DNA"/>
</dbReference>
<dbReference type="SUPFAM" id="SSF53335">
    <property type="entry name" value="S-adenosyl-L-methionine-dependent methyltransferases"/>
    <property type="match status" value="1"/>
</dbReference>
<gene>
    <name evidence="9" type="ORF">BCR43DRAFT_525330</name>
</gene>
<dbReference type="GO" id="GO:0102559">
    <property type="term" value="F:peptide chain release factor N(5)-glutamine methyltransferase activity"/>
    <property type="evidence" value="ECO:0007669"/>
    <property type="project" value="UniProtKB-EC"/>
</dbReference>
<dbReference type="Gene3D" id="3.40.50.150">
    <property type="entry name" value="Vaccinia Virus protein VP39"/>
    <property type="match status" value="1"/>
</dbReference>
<dbReference type="STRING" id="13706.A0A1X2HAD0"/>
<dbReference type="Proteomes" id="UP000242180">
    <property type="component" value="Unassembled WGS sequence"/>
</dbReference>
<dbReference type="InterPro" id="IPR036986">
    <property type="entry name" value="S4_RNA-bd_sf"/>
</dbReference>
<dbReference type="GO" id="GO:0001522">
    <property type="term" value="P:pseudouridine synthesis"/>
    <property type="evidence" value="ECO:0007669"/>
    <property type="project" value="InterPro"/>
</dbReference>
<dbReference type="GO" id="GO:0032259">
    <property type="term" value="P:methylation"/>
    <property type="evidence" value="ECO:0007669"/>
    <property type="project" value="UniProtKB-KW"/>
</dbReference>
<evidence type="ECO:0000256" key="7">
    <source>
        <dbReference type="SAM" id="MobiDB-lite"/>
    </source>
</evidence>
<dbReference type="InterPro" id="IPR020103">
    <property type="entry name" value="PsdUridine_synth_cat_dom_sf"/>
</dbReference>
<evidence type="ECO:0000256" key="6">
    <source>
        <dbReference type="PROSITE-ProRule" id="PRU00182"/>
    </source>
</evidence>
<evidence type="ECO:0000256" key="4">
    <source>
        <dbReference type="ARBA" id="ARBA00022691"/>
    </source>
</evidence>
<dbReference type="InterPro" id="IPR007848">
    <property type="entry name" value="Small_mtfrase_dom"/>
</dbReference>